<dbReference type="CDD" id="cd07572">
    <property type="entry name" value="nit"/>
    <property type="match status" value="1"/>
</dbReference>
<dbReference type="RefSeq" id="WP_422917991.1">
    <property type="nucleotide sequence ID" value="NZ_JAMZEJ010000001.1"/>
</dbReference>
<evidence type="ECO:0000313" key="4">
    <source>
        <dbReference type="Proteomes" id="UP001524547"/>
    </source>
</evidence>
<dbReference type="Gene3D" id="3.60.110.10">
    <property type="entry name" value="Carbon-nitrogen hydrolase"/>
    <property type="match status" value="1"/>
</dbReference>
<gene>
    <name evidence="3" type="ORF">NFI88_00105</name>
</gene>
<dbReference type="GO" id="GO:0016787">
    <property type="term" value="F:hydrolase activity"/>
    <property type="evidence" value="ECO:0007669"/>
    <property type="project" value="UniProtKB-KW"/>
</dbReference>
<dbReference type="SUPFAM" id="SSF56317">
    <property type="entry name" value="Carbon-nitrogen hydrolase"/>
    <property type="match status" value="1"/>
</dbReference>
<dbReference type="PANTHER" id="PTHR23088:SF27">
    <property type="entry name" value="DEAMINATED GLUTATHIONE AMIDASE"/>
    <property type="match status" value="1"/>
</dbReference>
<name>A0ABT1VSC0_9PROT</name>
<protein>
    <submittedName>
        <fullName evidence="3">Carbon-nitrogen hydrolase family protein</fullName>
    </submittedName>
</protein>
<keyword evidence="4" id="KW-1185">Reference proteome</keyword>
<sequence length="280" mass="30813">MRVSVIQMSPGSRKSDNLDQAERLIGQAVEADRPDLVILPEMWSCLGGTADDKNLAAEFIPVEDIEGQAAHEFLRQTARRHGIHVHGGSIGERSGDRLLNTSLLFGPSGRRLGIYRKIHLFDVITPGGEGYKESDTYRPGDEVVTVSLEGPLSSQRLGMAICYDLRFAELFRRLREEGADIVALPAAFTTETGAAHWEVLLRARAIEFQFWVAASGTTGRHRNAAGADRMTYGNSLVVDPWGTVVARAADGQGWASARIDPERSHQVRIGMPVMEHRRLS</sequence>
<dbReference type="Pfam" id="PF00795">
    <property type="entry name" value="CN_hydrolase"/>
    <property type="match status" value="1"/>
</dbReference>
<dbReference type="PROSITE" id="PS50263">
    <property type="entry name" value="CN_HYDROLASE"/>
    <property type="match status" value="1"/>
</dbReference>
<organism evidence="3 4">
    <name type="scientific">Rhizosaccharibacter radicis</name>
    <dbReference type="NCBI Taxonomy" id="2782605"/>
    <lineage>
        <taxon>Bacteria</taxon>
        <taxon>Pseudomonadati</taxon>
        <taxon>Pseudomonadota</taxon>
        <taxon>Alphaproteobacteria</taxon>
        <taxon>Acetobacterales</taxon>
        <taxon>Acetobacteraceae</taxon>
        <taxon>Rhizosaccharibacter</taxon>
    </lineage>
</organism>
<dbReference type="InterPro" id="IPR003010">
    <property type="entry name" value="C-N_Hydrolase"/>
</dbReference>
<dbReference type="Proteomes" id="UP001524547">
    <property type="component" value="Unassembled WGS sequence"/>
</dbReference>
<evidence type="ECO:0000259" key="2">
    <source>
        <dbReference type="PROSITE" id="PS50263"/>
    </source>
</evidence>
<evidence type="ECO:0000313" key="3">
    <source>
        <dbReference type="EMBL" id="MCQ8239242.1"/>
    </source>
</evidence>
<keyword evidence="1 3" id="KW-0378">Hydrolase</keyword>
<proteinExistence type="predicted"/>
<dbReference type="EMBL" id="JAMZEJ010000001">
    <property type="protein sequence ID" value="MCQ8239242.1"/>
    <property type="molecule type" value="Genomic_DNA"/>
</dbReference>
<reference evidence="3 4" key="1">
    <citation type="submission" date="2022-06" db="EMBL/GenBank/DDBJ databases">
        <title>Rhizosaccharibacter gen. nov. sp. nov. KSS12, endophytic bacteria isolated from sugarcane.</title>
        <authorList>
            <person name="Pitiwittayakul N."/>
        </authorList>
    </citation>
    <scope>NUCLEOTIDE SEQUENCE [LARGE SCALE GENOMIC DNA]</scope>
    <source>
        <strain evidence="3 4">KSS12</strain>
    </source>
</reference>
<dbReference type="PANTHER" id="PTHR23088">
    <property type="entry name" value="NITRILASE-RELATED"/>
    <property type="match status" value="1"/>
</dbReference>
<dbReference type="InterPro" id="IPR036526">
    <property type="entry name" value="C-N_Hydrolase_sf"/>
</dbReference>
<feature type="domain" description="CN hydrolase" evidence="2">
    <location>
        <begin position="1"/>
        <end position="261"/>
    </location>
</feature>
<evidence type="ECO:0000256" key="1">
    <source>
        <dbReference type="ARBA" id="ARBA00022801"/>
    </source>
</evidence>
<comment type="caution">
    <text evidence="3">The sequence shown here is derived from an EMBL/GenBank/DDBJ whole genome shotgun (WGS) entry which is preliminary data.</text>
</comment>
<dbReference type="InterPro" id="IPR045254">
    <property type="entry name" value="Nit1/2_C-N_Hydrolase"/>
</dbReference>
<accession>A0ABT1VSC0</accession>